<dbReference type="NCBIfam" id="TIGR00657">
    <property type="entry name" value="asp_kinases"/>
    <property type="match status" value="1"/>
</dbReference>
<dbReference type="KEGG" id="lbt:AYR52_05465"/>
<evidence type="ECO:0000256" key="7">
    <source>
        <dbReference type="ARBA" id="ARBA00022840"/>
    </source>
</evidence>
<dbReference type="UniPathway" id="UPA00034">
    <property type="reaction ID" value="UER00015"/>
</dbReference>
<dbReference type="Pfam" id="PF22468">
    <property type="entry name" value="ACT_9"/>
    <property type="match status" value="1"/>
</dbReference>
<dbReference type="STRING" id="375175.AYR53_10490"/>
<dbReference type="InterPro" id="IPR042199">
    <property type="entry name" value="AsparK_Bifunc_asparK/hSer_DH"/>
</dbReference>
<dbReference type="InterPro" id="IPR035804">
    <property type="entry name" value="AKIII_YclM_N"/>
</dbReference>
<comment type="pathway">
    <text evidence="11">Amino-acid biosynthesis; L-methionine biosynthesis via de novo pathway; L-homoserine from L-aspartate: step 1/3.</text>
</comment>
<comment type="catalytic activity">
    <reaction evidence="9 10">
        <text>L-aspartate + ATP = 4-phospho-L-aspartate + ADP</text>
        <dbReference type="Rhea" id="RHEA:23776"/>
        <dbReference type="ChEBI" id="CHEBI:29991"/>
        <dbReference type="ChEBI" id="CHEBI:30616"/>
        <dbReference type="ChEBI" id="CHEBI:57535"/>
        <dbReference type="ChEBI" id="CHEBI:456216"/>
        <dbReference type="EC" id="2.7.2.4"/>
    </reaction>
</comment>
<dbReference type="OrthoDB" id="9799110at2"/>
<keyword evidence="4 10" id="KW-0808">Transferase</keyword>
<dbReference type="PIRSF" id="PIRSF000726">
    <property type="entry name" value="Asp_kin"/>
    <property type="match status" value="1"/>
</dbReference>
<evidence type="ECO:0000256" key="2">
    <source>
        <dbReference type="ARBA" id="ARBA00004766"/>
    </source>
</evidence>
<dbReference type="FunFam" id="3.40.1160.10:FF:000027">
    <property type="entry name" value="Aspartokinase"/>
    <property type="match status" value="1"/>
</dbReference>
<protein>
    <recommendedName>
        <fullName evidence="10">Aspartokinase</fullName>
        <ecNumber evidence="10">2.7.2.4</ecNumber>
    </recommendedName>
</protein>
<comment type="pathway">
    <text evidence="2 11">Amino-acid biosynthesis; L-lysine biosynthesis via DAP pathway; (S)-tetrahydrodipicolinate from L-aspartate: step 1/4.</text>
</comment>
<dbReference type="RefSeq" id="WP_068224870.1">
    <property type="nucleotide sequence ID" value="NZ_CP014623.1"/>
</dbReference>
<dbReference type="EC" id="2.7.2.4" evidence="10"/>
<evidence type="ECO:0000313" key="14">
    <source>
        <dbReference type="EMBL" id="ANK63153.1"/>
    </source>
</evidence>
<dbReference type="GO" id="GO:0004072">
    <property type="term" value="F:aspartate kinase activity"/>
    <property type="evidence" value="ECO:0007669"/>
    <property type="project" value="UniProtKB-EC"/>
</dbReference>
<dbReference type="SUPFAM" id="SSF55021">
    <property type="entry name" value="ACT-like"/>
    <property type="match status" value="2"/>
</dbReference>
<keyword evidence="8" id="KW-0220">Diaminopimelate biosynthesis</keyword>
<evidence type="ECO:0000256" key="1">
    <source>
        <dbReference type="ARBA" id="ARBA00003121"/>
    </source>
</evidence>
<dbReference type="SUPFAM" id="SSF53633">
    <property type="entry name" value="Carbamate kinase-like"/>
    <property type="match status" value="1"/>
</dbReference>
<gene>
    <name evidence="14" type="ORF">AYR53_10490</name>
</gene>
<dbReference type="GO" id="GO:0005524">
    <property type="term" value="F:ATP binding"/>
    <property type="evidence" value="ECO:0007669"/>
    <property type="project" value="UniProtKB-KW"/>
</dbReference>
<feature type="domain" description="Aspartate/glutamate/uridylate kinase" evidence="12">
    <location>
        <begin position="2"/>
        <end position="276"/>
    </location>
</feature>
<feature type="domain" description="Aspartokinase ACT" evidence="13">
    <location>
        <begin position="388"/>
        <end position="448"/>
    </location>
</feature>
<evidence type="ECO:0000256" key="4">
    <source>
        <dbReference type="ARBA" id="ARBA00022679"/>
    </source>
</evidence>
<evidence type="ECO:0000256" key="5">
    <source>
        <dbReference type="ARBA" id="ARBA00022741"/>
    </source>
</evidence>
<evidence type="ECO:0000313" key="15">
    <source>
        <dbReference type="Proteomes" id="UP000078582"/>
    </source>
</evidence>
<dbReference type="PROSITE" id="PS00324">
    <property type="entry name" value="ASPARTOKINASE"/>
    <property type="match status" value="1"/>
</dbReference>
<dbReference type="EMBL" id="CP014873">
    <property type="protein sequence ID" value="ANK63153.1"/>
    <property type="molecule type" value="Genomic_DNA"/>
</dbReference>
<evidence type="ECO:0000256" key="6">
    <source>
        <dbReference type="ARBA" id="ARBA00022777"/>
    </source>
</evidence>
<dbReference type="GeneID" id="42982686"/>
<dbReference type="GO" id="GO:0009088">
    <property type="term" value="P:threonine biosynthetic process"/>
    <property type="evidence" value="ECO:0007669"/>
    <property type="project" value="UniProtKB-UniPathway"/>
</dbReference>
<dbReference type="PANTHER" id="PTHR21499">
    <property type="entry name" value="ASPARTATE KINASE"/>
    <property type="match status" value="1"/>
</dbReference>
<dbReference type="GO" id="GO:0019877">
    <property type="term" value="P:diaminopimelate biosynthetic process"/>
    <property type="evidence" value="ECO:0007669"/>
    <property type="project" value="UniProtKB-KW"/>
</dbReference>
<keyword evidence="11" id="KW-0028">Amino-acid biosynthesis</keyword>
<dbReference type="Proteomes" id="UP000078582">
    <property type="component" value="Chromosome"/>
</dbReference>
<reference evidence="14 15" key="1">
    <citation type="submission" date="2016-03" db="EMBL/GenBank/DDBJ databases">
        <title>Pediococcus and Lactobacillus from brewery environment - whole genome sequencing and assembly.</title>
        <authorList>
            <person name="Behr J."/>
            <person name="Geissler A.J."/>
            <person name="Vogel R.F."/>
        </authorList>
    </citation>
    <scope>NUCLEOTIDE SEQUENCE [LARGE SCALE GENOMIC DNA]</scope>
    <source>
        <strain evidence="14 15">TMW 1.1989</strain>
    </source>
</reference>
<evidence type="ECO:0000256" key="8">
    <source>
        <dbReference type="ARBA" id="ARBA00022915"/>
    </source>
</evidence>
<dbReference type="InterPro" id="IPR001341">
    <property type="entry name" value="Asp_kinase"/>
</dbReference>
<dbReference type="Gene3D" id="3.40.1160.10">
    <property type="entry name" value="Acetylglutamate kinase-like"/>
    <property type="match status" value="1"/>
</dbReference>
<dbReference type="Pfam" id="PF00696">
    <property type="entry name" value="AA_kinase"/>
    <property type="match status" value="1"/>
</dbReference>
<dbReference type="PANTHER" id="PTHR21499:SF67">
    <property type="entry name" value="ASPARTOKINASE 3"/>
    <property type="match status" value="1"/>
</dbReference>
<dbReference type="UniPathway" id="UPA00050">
    <property type="reaction ID" value="UER00461"/>
</dbReference>
<proteinExistence type="inferred from homology"/>
<dbReference type="CDD" id="cd04245">
    <property type="entry name" value="AAK_AKiii-YclM-BS"/>
    <property type="match status" value="1"/>
</dbReference>
<sequence length="453" mass="49714">MKVAKFGGSSLATSTQLQKVIKIIRADSKRKAIIVSAPGKRFSGDQKVTDLLIKYAQLVLAKEPVTEVQQQILARYQEIATGFDLPASEFQPISEHILNLPNQTYKNDAYLLDAFKAAGEDNNAKLIAAILNHLGVPSHYLSPSESGLVVSDHPGDAQVLEESYAKLATFKKSKKILVIPGFFGYTENGDICTFSRGGSDITGAIFSRAFKAELYENFTDVNAIYAADPHIVPNPEPIDHLTFREMRELSYAGFSVFHDEALIPAIEGGISVRVKNTNQPTKPGTLISARKIYDAKKPISGIASDAGFLGIYIRKYLMNKQVGFVATILQILAKHHVSFEHIPSGIDDLTVIIRESELTPELEPKVLHDIREAIHPDDLRIIHNYALVMIVGEGIQDHIGMMAKATNSIAQSGVSIVTLDHGASPVSIMFGVREKDAQNTVRGLYKTFFKADK</sequence>
<dbReference type="InterPro" id="IPR001048">
    <property type="entry name" value="Asp/Glu/Uridylate_kinase"/>
</dbReference>
<dbReference type="GO" id="GO:0009089">
    <property type="term" value="P:lysine biosynthetic process via diaminopimelate"/>
    <property type="evidence" value="ECO:0007669"/>
    <property type="project" value="UniProtKB-UniPathway"/>
</dbReference>
<dbReference type="GO" id="GO:0009090">
    <property type="term" value="P:homoserine biosynthetic process"/>
    <property type="evidence" value="ECO:0007669"/>
    <property type="project" value="TreeGrafter"/>
</dbReference>
<dbReference type="InterPro" id="IPR054352">
    <property type="entry name" value="ACT_Aspartokinase"/>
</dbReference>
<dbReference type="UniPathway" id="UPA00051">
    <property type="reaction ID" value="UER00462"/>
</dbReference>
<comment type="similarity">
    <text evidence="3 10">Belongs to the aspartokinase family.</text>
</comment>
<organism evidence="14 15">
    <name type="scientific">Loigolactobacillus backii</name>
    <dbReference type="NCBI Taxonomy" id="375175"/>
    <lineage>
        <taxon>Bacteria</taxon>
        <taxon>Bacillati</taxon>
        <taxon>Bacillota</taxon>
        <taxon>Bacilli</taxon>
        <taxon>Lactobacillales</taxon>
        <taxon>Lactobacillaceae</taxon>
        <taxon>Loigolactobacillus</taxon>
    </lineage>
</organism>
<dbReference type="InterPro" id="IPR018042">
    <property type="entry name" value="Aspartate_kinase_CS"/>
</dbReference>
<evidence type="ECO:0000256" key="11">
    <source>
        <dbReference type="RuleBase" id="RU004249"/>
    </source>
</evidence>
<evidence type="ECO:0000256" key="3">
    <source>
        <dbReference type="ARBA" id="ARBA00010122"/>
    </source>
</evidence>
<keyword evidence="6 10" id="KW-0418">Kinase</keyword>
<comment type="function">
    <text evidence="1">Catalyzes the phosphorylation of the beta-carboxyl group of aspartic acid with ATP to yield 4-phospho-L-aspartate, which is involved in the branched biosynthetic pathway leading to the biosynthesis of amino acids threonine, isoleucine and methionine.</text>
</comment>
<evidence type="ECO:0000259" key="12">
    <source>
        <dbReference type="Pfam" id="PF00696"/>
    </source>
</evidence>
<keyword evidence="7" id="KW-0067">ATP-binding</keyword>
<dbReference type="Gene3D" id="3.30.2130.10">
    <property type="entry name" value="VC0802-like"/>
    <property type="match status" value="1"/>
</dbReference>
<dbReference type="NCBIfam" id="NF006540">
    <property type="entry name" value="PRK09034.1"/>
    <property type="match status" value="1"/>
</dbReference>
<evidence type="ECO:0000256" key="9">
    <source>
        <dbReference type="ARBA" id="ARBA00047872"/>
    </source>
</evidence>
<dbReference type="GO" id="GO:0005829">
    <property type="term" value="C:cytosol"/>
    <property type="evidence" value="ECO:0007669"/>
    <property type="project" value="TreeGrafter"/>
</dbReference>
<dbReference type="AlphaFoldDB" id="A0A192H4H9"/>
<keyword evidence="15" id="KW-1185">Reference proteome</keyword>
<accession>A0A192H4H9</accession>
<dbReference type="InterPro" id="IPR005260">
    <property type="entry name" value="Asp_kin_monofn"/>
</dbReference>
<evidence type="ECO:0000259" key="13">
    <source>
        <dbReference type="Pfam" id="PF22468"/>
    </source>
</evidence>
<name>A0A192H4H9_9LACO</name>
<keyword evidence="5" id="KW-0547">Nucleotide-binding</keyword>
<dbReference type="InterPro" id="IPR045865">
    <property type="entry name" value="ACT-like_dom_sf"/>
</dbReference>
<dbReference type="CDD" id="cd04911">
    <property type="entry name" value="ACT_AKiii-YclM-BS_1"/>
    <property type="match status" value="1"/>
</dbReference>
<comment type="pathway">
    <text evidence="11">Amino-acid biosynthesis; L-threonine biosynthesis; L-threonine from L-aspartate: step 1/5.</text>
</comment>
<dbReference type="InterPro" id="IPR036393">
    <property type="entry name" value="AceGlu_kinase-like_sf"/>
</dbReference>
<dbReference type="Gene3D" id="1.20.120.1320">
    <property type="entry name" value="Aspartokinase, catalytic domain"/>
    <property type="match status" value="1"/>
</dbReference>
<evidence type="ECO:0000256" key="10">
    <source>
        <dbReference type="RuleBase" id="RU003448"/>
    </source>
</evidence>